<organism evidence="4">
    <name type="scientific">Candidatus Kentrum sp. TC</name>
    <dbReference type="NCBI Taxonomy" id="2126339"/>
    <lineage>
        <taxon>Bacteria</taxon>
        <taxon>Pseudomonadati</taxon>
        <taxon>Pseudomonadota</taxon>
        <taxon>Gammaproteobacteria</taxon>
        <taxon>Candidatus Kentrum</taxon>
    </lineage>
</organism>
<evidence type="ECO:0000313" key="4">
    <source>
        <dbReference type="EMBL" id="VFK61248.1"/>
    </source>
</evidence>
<evidence type="ECO:0000313" key="3">
    <source>
        <dbReference type="EMBL" id="VFK47974.1"/>
    </source>
</evidence>
<reference evidence="4" key="1">
    <citation type="submission" date="2019-02" db="EMBL/GenBank/DDBJ databases">
        <authorList>
            <person name="Gruber-Vodicka R. H."/>
            <person name="Seah K. B. B."/>
        </authorList>
    </citation>
    <scope>NUCLEOTIDE SEQUENCE</scope>
    <source>
        <strain evidence="3">BECK_BZ123</strain>
        <strain evidence="2">BECK_BZ125</strain>
        <strain evidence="4">BECK_BZ126</strain>
    </source>
</reference>
<dbReference type="InterPro" id="IPR051043">
    <property type="entry name" value="Sulfatase_Mod_Factor_Kinase"/>
</dbReference>
<name>A0A451A5E0_9GAMM</name>
<dbReference type="AlphaFoldDB" id="A0A451A5E0"/>
<feature type="domain" description="Sulfatase-modifying factor enzyme-like" evidence="1">
    <location>
        <begin position="468"/>
        <end position="702"/>
    </location>
</feature>
<dbReference type="InterPro" id="IPR016187">
    <property type="entry name" value="CTDL_fold"/>
</dbReference>
<dbReference type="EMBL" id="CAADFW010000056">
    <property type="protein sequence ID" value="VFK61248.1"/>
    <property type="molecule type" value="Genomic_DNA"/>
</dbReference>
<sequence>MSEPTFISTKWLTPLPKKLTPLEKKRPAGDRDKKGREFNAIVDAFGSVSDLARCYVEPFCQTHNPSDHAKDEQPAFHLRAPLFSTIDDFLKGNSPNLIDDSRRMFVLSESGMGKTSLLTMMKLTHLAGFWPQGYDCLLLKLGKDTLDTVWRHPNKANTVLLLDALDEDPLALDKIKDRLSKILEAAGDYYRVIISCQTQPLLSSVTHSSNHPDRIRIDDYTCFLIFLLPFDREQVADYLTKRFPRHPCDIFLDCSDSLRERGWELANKMDPSTLSPLLLAHIDDILATGVRESDIYSLYRALFETWLAREEIKLRKIRRKKLGNPPNPQELRTLFITIAVFLQQRGENSLSRAALYQLERKFSSQIPNFDSLAHIDTGEESLLDRNTAGDFRFVHYSIQEFLVAHGILLGQAHPIGDAVRVTELLSIFLKSANITDIALPKRLNLPQSLAPLPEFHFYDRMKDGSQGPAMQPIPAGEFLMGSPEGEGDKNEYPQHHVRITAPFALGTWPITFQEYDHFCTATGRKEPKDQGWGRKRYPVINVSWQDAVDYCAWLSEETGYRYRLPSEAEWEYAARAGTPTRYWWGNRFDDGSGARRANCDTGESASDIKQTSLVGSFPRNPFGLYDTAGNIREWTADCWHDNYQNAPSDGSVWAKKDLGDCEQRVVRGGSWNNGPQELRSASRDRYHALESIYSLLGFRVVREF</sequence>
<protein>
    <submittedName>
        <fullName evidence="4">Formylglycine-generating enzyme, required for sulfatase activity, contains SUMF1/FGE domain</fullName>
    </submittedName>
</protein>
<evidence type="ECO:0000313" key="2">
    <source>
        <dbReference type="EMBL" id="VFK46429.1"/>
    </source>
</evidence>
<dbReference type="GO" id="GO:0120147">
    <property type="term" value="F:formylglycine-generating oxidase activity"/>
    <property type="evidence" value="ECO:0007669"/>
    <property type="project" value="TreeGrafter"/>
</dbReference>
<evidence type="ECO:0000259" key="1">
    <source>
        <dbReference type="Pfam" id="PF03781"/>
    </source>
</evidence>
<dbReference type="EMBL" id="CAADFT010000064">
    <property type="protein sequence ID" value="VFK46429.1"/>
    <property type="molecule type" value="Genomic_DNA"/>
</dbReference>
<gene>
    <name evidence="3" type="ORF">BECKTC1821D_GA0114238_105510</name>
    <name evidence="2" type="ORF">BECKTC1821E_GA0114239_10647</name>
    <name evidence="4" type="ORF">BECKTC1821F_GA0114240_10567</name>
</gene>
<dbReference type="EMBL" id="CAADFS010000055">
    <property type="protein sequence ID" value="VFK47974.1"/>
    <property type="molecule type" value="Genomic_DNA"/>
</dbReference>
<dbReference type="InterPro" id="IPR042095">
    <property type="entry name" value="SUMF_sf"/>
</dbReference>
<dbReference type="Pfam" id="PF03781">
    <property type="entry name" value="FGE-sulfatase"/>
    <property type="match status" value="1"/>
</dbReference>
<dbReference type="InterPro" id="IPR005532">
    <property type="entry name" value="SUMF_dom"/>
</dbReference>
<dbReference type="SUPFAM" id="SSF56436">
    <property type="entry name" value="C-type lectin-like"/>
    <property type="match status" value="1"/>
</dbReference>
<dbReference type="PANTHER" id="PTHR23150">
    <property type="entry name" value="SULFATASE MODIFYING FACTOR 1, 2"/>
    <property type="match status" value="1"/>
</dbReference>
<accession>A0A451A5E0</accession>
<dbReference type="PANTHER" id="PTHR23150:SF35">
    <property type="entry name" value="BLL6746 PROTEIN"/>
    <property type="match status" value="1"/>
</dbReference>
<dbReference type="Gene3D" id="3.90.1580.10">
    <property type="entry name" value="paralog of FGE (formylglycine-generating enzyme)"/>
    <property type="match status" value="1"/>
</dbReference>
<proteinExistence type="predicted"/>